<dbReference type="OrthoDB" id="9834780at2759"/>
<comment type="function">
    <text evidence="1 3">In the hair cortex, hair keratin intermediate filaments are embedded in an interfilamentous matrix, consisting of hair keratin-associated proteins (KRTAP), which are essential for the formation of a rigid and resistant hair shaft through their extensive disulfide bond cross-linking with abundant cysteine residues of hair keratins. The matrix proteins include the high-sulfur and high-glycine-tyrosine keratins.</text>
</comment>
<dbReference type="RefSeq" id="XP_004646390.1">
    <property type="nucleotide sequence ID" value="XM_004646333.1"/>
</dbReference>
<dbReference type="InParanoid" id="A0A6P3FWN7"/>
<dbReference type="AlphaFoldDB" id="A0A6P3FWN7"/>
<name>A0A6P3FWN7_OCTDE</name>
<dbReference type="FunCoup" id="A0A6P3FWN7">
    <property type="interactions" value="18"/>
</dbReference>
<evidence type="ECO:0000256" key="2">
    <source>
        <dbReference type="ARBA" id="ARBA00022744"/>
    </source>
</evidence>
<organism evidence="4 5">
    <name type="scientific">Octodon degus</name>
    <name type="common">Degu</name>
    <name type="synonym">Sciurus degus</name>
    <dbReference type="NCBI Taxonomy" id="10160"/>
    <lineage>
        <taxon>Eukaryota</taxon>
        <taxon>Metazoa</taxon>
        <taxon>Chordata</taxon>
        <taxon>Craniata</taxon>
        <taxon>Vertebrata</taxon>
        <taxon>Euteleostomi</taxon>
        <taxon>Mammalia</taxon>
        <taxon>Eutheria</taxon>
        <taxon>Euarchontoglires</taxon>
        <taxon>Glires</taxon>
        <taxon>Rodentia</taxon>
        <taxon>Hystricomorpha</taxon>
        <taxon>Octodontidae</taxon>
        <taxon>Octodon</taxon>
    </lineage>
</organism>
<sequence>MSYNFSSGNFSPRSLGGFLKPSVSTYHSVYPSNVIIPPKTYQLGSSIYGGQLESFCEPINRQTSFTGTRSFETPFCHPNNFISSPHQTNFIGSLGYGNIVFGSSGQQGTGFQSLGYRSSFYHPTYFSTRSFQ</sequence>
<evidence type="ECO:0000256" key="1">
    <source>
        <dbReference type="ARBA" id="ARBA00003327"/>
    </source>
</evidence>
<evidence type="ECO:0000313" key="5">
    <source>
        <dbReference type="RefSeq" id="XP_004646390.1"/>
    </source>
</evidence>
<dbReference type="Proteomes" id="UP000515203">
    <property type="component" value="Unplaced"/>
</dbReference>
<comment type="similarity">
    <text evidence="3">Belongs to the PMG family.</text>
</comment>
<dbReference type="InterPro" id="IPR007951">
    <property type="entry name" value="KRTAP_PMG"/>
</dbReference>
<reference evidence="5" key="1">
    <citation type="submission" date="2025-08" db="UniProtKB">
        <authorList>
            <consortium name="RefSeq"/>
        </authorList>
    </citation>
    <scope>IDENTIFICATION</scope>
</reference>
<comment type="subunit">
    <text evidence="3">Interacts with hair keratins.</text>
</comment>
<keyword evidence="4" id="KW-1185">Reference proteome</keyword>
<proteinExistence type="inferred from homology"/>
<evidence type="ECO:0000256" key="3">
    <source>
        <dbReference type="RuleBase" id="RU369044"/>
    </source>
</evidence>
<accession>A0A6P3FWN7</accession>
<dbReference type="GO" id="GO:0005829">
    <property type="term" value="C:cytosol"/>
    <property type="evidence" value="ECO:0007669"/>
    <property type="project" value="UniProtKB-ARBA"/>
</dbReference>
<gene>
    <name evidence="5" type="primary">LOC101578631</name>
</gene>
<evidence type="ECO:0000313" key="4">
    <source>
        <dbReference type="Proteomes" id="UP000515203"/>
    </source>
</evidence>
<keyword evidence="2 3" id="KW-0416">Keratin</keyword>
<dbReference type="Pfam" id="PF05287">
    <property type="entry name" value="PMG"/>
    <property type="match status" value="1"/>
</dbReference>
<dbReference type="GO" id="GO:0045095">
    <property type="term" value="C:keratin filament"/>
    <property type="evidence" value="ECO:0007669"/>
    <property type="project" value="UniProtKB-UniRule"/>
</dbReference>
<protein>
    <recommendedName>
        <fullName evidence="3">Keratin-associated protein</fullName>
    </recommendedName>
</protein>
<dbReference type="GeneID" id="101578631"/>